<comment type="caution">
    <text evidence="1">The sequence shown here is derived from an EMBL/GenBank/DDBJ whole genome shotgun (WGS) entry which is preliminary data.</text>
</comment>
<evidence type="ECO:0000313" key="2">
    <source>
        <dbReference type="Proteomes" id="UP000824533"/>
    </source>
</evidence>
<keyword evidence="2" id="KW-1185">Reference proteome</keyword>
<sequence length="434" mass="48635">MRFAIKQVGVGSERLGHLTEFVRSPNCAIETPTAALMTQGGSVVHLTAEVLAKVFTNPQLLLMPLSNTIKFEQGIKAQGEGIAKFAGLPQHIVCSTVNNINENTPLGHFEMDKVPVWSNNGKKMITADRYMDLMELFKPDIVLAIADGRVSLSEGHKRITKSVDRTCNMLNTCVNRFKESTHLQKSSLIGVVVGAGNPRKCEACIKQVLQHKDVISGIAISGLTDGTEDSYNVPMEKLEEIFQRVSDAIPKDFLRIVEGSWNPAVIVAAIQAGFDIFDGSYPLKLTNAGLALALKFDVNKKSEELCIMDMSDIRYKESFEPILAGCECLTCKKYTRAYVRHLLNTREMLASVLLNIHNLHHFDQLFYHARMHITATTYRVFKEHITKQYEIYRNNQENIPKETEGVQENDTPIKKIKVREDSDVNKINNSSSYS</sequence>
<gene>
    <name evidence="1" type="ORF">K1T71_002010</name>
</gene>
<reference evidence="1 2" key="1">
    <citation type="journal article" date="2021" name="Front. Genet.">
        <title>Chromosome-Level Genome Assembly Reveals Significant Gene Expansion in the Toll and IMD Signaling Pathways of Dendrolimus kikuchii.</title>
        <authorList>
            <person name="Zhou J."/>
            <person name="Wu P."/>
            <person name="Xiong Z."/>
            <person name="Liu N."/>
            <person name="Zhao N."/>
            <person name="Ji M."/>
            <person name="Qiu Y."/>
            <person name="Yang B."/>
        </authorList>
    </citation>
    <scope>NUCLEOTIDE SEQUENCE [LARGE SCALE GENOMIC DNA]</scope>
    <source>
        <strain evidence="1">Ann1</strain>
    </source>
</reference>
<protein>
    <submittedName>
        <fullName evidence="1">Uncharacterized protein</fullName>
    </submittedName>
</protein>
<organism evidence="1 2">
    <name type="scientific">Dendrolimus kikuchii</name>
    <dbReference type="NCBI Taxonomy" id="765133"/>
    <lineage>
        <taxon>Eukaryota</taxon>
        <taxon>Metazoa</taxon>
        <taxon>Ecdysozoa</taxon>
        <taxon>Arthropoda</taxon>
        <taxon>Hexapoda</taxon>
        <taxon>Insecta</taxon>
        <taxon>Pterygota</taxon>
        <taxon>Neoptera</taxon>
        <taxon>Endopterygota</taxon>
        <taxon>Lepidoptera</taxon>
        <taxon>Glossata</taxon>
        <taxon>Ditrysia</taxon>
        <taxon>Bombycoidea</taxon>
        <taxon>Lasiocampidae</taxon>
        <taxon>Dendrolimus</taxon>
    </lineage>
</organism>
<evidence type="ECO:0000313" key="1">
    <source>
        <dbReference type="EMBL" id="KAJ0182641.1"/>
    </source>
</evidence>
<name>A0ACC1DGZ7_9NEOP</name>
<proteinExistence type="predicted"/>
<dbReference type="Proteomes" id="UP000824533">
    <property type="component" value="Linkage Group LG03"/>
</dbReference>
<accession>A0ACC1DGZ7</accession>
<dbReference type="EMBL" id="CM034389">
    <property type="protein sequence ID" value="KAJ0182641.1"/>
    <property type="molecule type" value="Genomic_DNA"/>
</dbReference>